<keyword evidence="7" id="KW-0408">Iron</keyword>
<evidence type="ECO:0000313" key="17">
    <source>
        <dbReference type="EMBL" id="SOD11895.1"/>
    </source>
</evidence>
<evidence type="ECO:0000256" key="13">
    <source>
        <dbReference type="RuleBase" id="RU003357"/>
    </source>
</evidence>
<keyword evidence="3 12" id="KW-1134">Transmembrane beta strand</keyword>
<dbReference type="SUPFAM" id="SSF56935">
    <property type="entry name" value="Porins"/>
    <property type="match status" value="1"/>
</dbReference>
<keyword evidence="10 12" id="KW-0472">Membrane</keyword>
<evidence type="ECO:0000256" key="9">
    <source>
        <dbReference type="ARBA" id="ARBA00023077"/>
    </source>
</evidence>
<evidence type="ECO:0000256" key="4">
    <source>
        <dbReference type="ARBA" id="ARBA00022496"/>
    </source>
</evidence>
<feature type="signal peptide" evidence="14">
    <location>
        <begin position="1"/>
        <end position="20"/>
    </location>
</feature>
<dbReference type="InterPro" id="IPR036942">
    <property type="entry name" value="Beta-barrel_TonB_sf"/>
</dbReference>
<evidence type="ECO:0000259" key="16">
    <source>
        <dbReference type="Pfam" id="PF07715"/>
    </source>
</evidence>
<evidence type="ECO:0000313" key="18">
    <source>
        <dbReference type="Proteomes" id="UP000219281"/>
    </source>
</evidence>
<evidence type="ECO:0000256" key="1">
    <source>
        <dbReference type="ARBA" id="ARBA00004571"/>
    </source>
</evidence>
<dbReference type="Gene3D" id="2.170.130.10">
    <property type="entry name" value="TonB-dependent receptor, plug domain"/>
    <property type="match status" value="1"/>
</dbReference>
<evidence type="ECO:0000256" key="10">
    <source>
        <dbReference type="ARBA" id="ARBA00023136"/>
    </source>
</evidence>
<dbReference type="Proteomes" id="UP000219281">
    <property type="component" value="Unassembled WGS sequence"/>
</dbReference>
<dbReference type="PROSITE" id="PS52016">
    <property type="entry name" value="TONB_DEPENDENT_REC_3"/>
    <property type="match status" value="1"/>
</dbReference>
<keyword evidence="6 14" id="KW-0732">Signal</keyword>
<evidence type="ECO:0000259" key="15">
    <source>
        <dbReference type="Pfam" id="PF00593"/>
    </source>
</evidence>
<evidence type="ECO:0000256" key="14">
    <source>
        <dbReference type="SAM" id="SignalP"/>
    </source>
</evidence>
<dbReference type="InterPro" id="IPR008969">
    <property type="entry name" value="CarboxyPept-like_regulatory"/>
</dbReference>
<proteinExistence type="inferred from homology"/>
<evidence type="ECO:0000256" key="2">
    <source>
        <dbReference type="ARBA" id="ARBA00022448"/>
    </source>
</evidence>
<evidence type="ECO:0000256" key="11">
    <source>
        <dbReference type="ARBA" id="ARBA00023237"/>
    </source>
</evidence>
<keyword evidence="18" id="KW-1185">Reference proteome</keyword>
<dbReference type="Pfam" id="PF13715">
    <property type="entry name" value="CarbopepD_reg_2"/>
    <property type="match status" value="1"/>
</dbReference>
<keyword evidence="2 12" id="KW-0813">Transport</keyword>
<dbReference type="InterPro" id="IPR037066">
    <property type="entry name" value="Plug_dom_sf"/>
</dbReference>
<evidence type="ECO:0000256" key="5">
    <source>
        <dbReference type="ARBA" id="ARBA00022692"/>
    </source>
</evidence>
<keyword evidence="5 12" id="KW-0812">Transmembrane</keyword>
<keyword evidence="8" id="KW-0406">Ion transport</keyword>
<dbReference type="Pfam" id="PF07715">
    <property type="entry name" value="Plug"/>
    <property type="match status" value="1"/>
</dbReference>
<evidence type="ECO:0000256" key="12">
    <source>
        <dbReference type="PROSITE-ProRule" id="PRU01360"/>
    </source>
</evidence>
<dbReference type="OrthoDB" id="9761152at2"/>
<keyword evidence="4" id="KW-0410">Iron transport</keyword>
<reference evidence="18" key="1">
    <citation type="submission" date="2017-09" db="EMBL/GenBank/DDBJ databases">
        <authorList>
            <person name="Varghese N."/>
            <person name="Submissions S."/>
        </authorList>
    </citation>
    <scope>NUCLEOTIDE SEQUENCE [LARGE SCALE GENOMIC DNA]</scope>
    <source>
        <strain evidence="18">CGMCC 1.12803</strain>
    </source>
</reference>
<sequence length="806" mass="90265">MKKLRFAVLAALLCPFLALAQFKISGKVSGTNGNALSGASVKLKNQGFTAGSNANGIYELSNLPAGSYTVVVSYLGYATQEKKVIVNANAVADFTLQQLSFVADEVVVSATRVAKNAAFTYKNLSKADLDKTNQGQDLPYLLNQTPSVVVTSDAGAGVGYTGIRIRGSDATRINVTLNGIPLNDAESQGSFFINLPDLASSVDNIQIQRGVGTSTNGAGAFGASLNIQTTTRKDSAYAELNNTYGSFETWRNTVSAGTGLINNKFSFDARLSRIKSDGYVDRASSDLKSFFVTGAYYGKNDILRVNVFSGTEKTYQAWNGISREMMETNRRYNSFTYDNQTDNYQQDHYQLFYTRNISKQLVANAALHYTYGRGYYEEFKEAQKLSKYKIDPVVVKDPATDNIVTFYDTSDLVRRLWLDNDFYGTTYSLAYTPANNLNFTLGGAYNRYEGKHFDEVVWAQFANYNGAASMRHRYDDNDAFKSDFNIFGRLSYQLDKLNIYADLQYRNVFYSFYGRVDASSFAQQNARLEFFNPKFGLTYNLTDQSNVYASVAVGNKEPNRRDFVDSNTGTRPEHENLTDIEFGYRTQQGDFNIGANGFAMLYKNQLINTGKLNEVGGQTRQNVPDSYRIGLELDARWQIVKNFSWTATATLSQSKIKNFTEFVYDDDENRAGEFLTFDYSNTNIAYSPRFIGSNEFAYTYKNAGIALVSKYVGEQNLDNTGGKDENGNVVRVLDAFFINDIRLTYNVKALGIKNIGLNFLVNNIFNVRYAANGGSGAYLTDREFGRYEYFYPQATRNFLLSLNFKF</sequence>
<dbReference type="RefSeq" id="WP_097128053.1">
    <property type="nucleotide sequence ID" value="NZ_OCMT01000001.1"/>
</dbReference>
<dbReference type="GO" id="GO:0015344">
    <property type="term" value="F:siderophore uptake transmembrane transporter activity"/>
    <property type="evidence" value="ECO:0007669"/>
    <property type="project" value="TreeGrafter"/>
</dbReference>
<dbReference type="EMBL" id="OCMT01000001">
    <property type="protein sequence ID" value="SOD11895.1"/>
    <property type="molecule type" value="Genomic_DNA"/>
</dbReference>
<dbReference type="InterPro" id="IPR000531">
    <property type="entry name" value="Beta-barrel_TonB"/>
</dbReference>
<comment type="similarity">
    <text evidence="12 13">Belongs to the TonB-dependent receptor family.</text>
</comment>
<feature type="domain" description="TonB-dependent receptor-like beta-barrel" evidence="15">
    <location>
        <begin position="328"/>
        <end position="764"/>
    </location>
</feature>
<protein>
    <submittedName>
        <fullName evidence="17">Iron complex outermembrane recepter protein</fullName>
    </submittedName>
</protein>
<dbReference type="Gene3D" id="2.40.170.20">
    <property type="entry name" value="TonB-dependent receptor, beta-barrel domain"/>
    <property type="match status" value="1"/>
</dbReference>
<keyword evidence="11 12" id="KW-0998">Cell outer membrane</keyword>
<keyword evidence="9 13" id="KW-0798">TonB box</keyword>
<dbReference type="Gene3D" id="2.60.40.1120">
    <property type="entry name" value="Carboxypeptidase-like, regulatory domain"/>
    <property type="match status" value="1"/>
</dbReference>
<dbReference type="InterPro" id="IPR012910">
    <property type="entry name" value="Plug_dom"/>
</dbReference>
<dbReference type="PANTHER" id="PTHR32552:SF68">
    <property type="entry name" value="FERRICHROME OUTER MEMBRANE TRANSPORTER_PHAGE RECEPTOR"/>
    <property type="match status" value="1"/>
</dbReference>
<comment type="subcellular location">
    <subcellularLocation>
        <location evidence="1 12">Cell outer membrane</location>
        <topology evidence="1 12">Multi-pass membrane protein</topology>
    </subcellularLocation>
</comment>
<dbReference type="InterPro" id="IPR039426">
    <property type="entry name" value="TonB-dep_rcpt-like"/>
</dbReference>
<dbReference type="PANTHER" id="PTHR32552">
    <property type="entry name" value="FERRICHROME IRON RECEPTOR-RELATED"/>
    <property type="match status" value="1"/>
</dbReference>
<accession>A0A285ZQJ2</accession>
<evidence type="ECO:0000256" key="7">
    <source>
        <dbReference type="ARBA" id="ARBA00023004"/>
    </source>
</evidence>
<dbReference type="SUPFAM" id="SSF49464">
    <property type="entry name" value="Carboxypeptidase regulatory domain-like"/>
    <property type="match status" value="1"/>
</dbReference>
<feature type="chain" id="PRO_5013398173" evidence="14">
    <location>
        <begin position="21"/>
        <end position="806"/>
    </location>
</feature>
<gene>
    <name evidence="17" type="ORF">SAMN06297358_0388</name>
</gene>
<name>A0A285ZQJ2_9SPHI</name>
<evidence type="ECO:0000256" key="3">
    <source>
        <dbReference type="ARBA" id="ARBA00022452"/>
    </source>
</evidence>
<evidence type="ECO:0000256" key="6">
    <source>
        <dbReference type="ARBA" id="ARBA00022729"/>
    </source>
</evidence>
<dbReference type="GO" id="GO:0009279">
    <property type="term" value="C:cell outer membrane"/>
    <property type="evidence" value="ECO:0007669"/>
    <property type="project" value="UniProtKB-SubCell"/>
</dbReference>
<dbReference type="AlphaFoldDB" id="A0A285ZQJ2"/>
<evidence type="ECO:0000256" key="8">
    <source>
        <dbReference type="ARBA" id="ARBA00023065"/>
    </source>
</evidence>
<organism evidence="17 18">
    <name type="scientific">Pedobacter xixiisoli</name>
    <dbReference type="NCBI Taxonomy" id="1476464"/>
    <lineage>
        <taxon>Bacteria</taxon>
        <taxon>Pseudomonadati</taxon>
        <taxon>Bacteroidota</taxon>
        <taxon>Sphingobacteriia</taxon>
        <taxon>Sphingobacteriales</taxon>
        <taxon>Sphingobacteriaceae</taxon>
        <taxon>Pedobacter</taxon>
    </lineage>
</organism>
<dbReference type="Pfam" id="PF00593">
    <property type="entry name" value="TonB_dep_Rec_b-barrel"/>
    <property type="match status" value="1"/>
</dbReference>
<feature type="domain" description="TonB-dependent receptor plug" evidence="16">
    <location>
        <begin position="117"/>
        <end position="223"/>
    </location>
</feature>